<reference evidence="6" key="2">
    <citation type="submission" date="2018-10" db="EMBL/GenBank/DDBJ databases">
        <authorList>
            <person name="Peiro R."/>
            <person name="Begona"/>
            <person name="Cbmso G."/>
            <person name="Lopez M."/>
            <person name="Gonzalez S."/>
            <person name="Sacristan E."/>
            <person name="Castillo E."/>
        </authorList>
    </citation>
    <scope>NUCLEOTIDE SEQUENCE</scope>
    <source>
        <strain evidence="6">Rhod_genome</strain>
    </source>
</reference>
<evidence type="ECO:0000313" key="5">
    <source>
        <dbReference type="EMBL" id="MTW19288.1"/>
    </source>
</evidence>
<evidence type="ECO:0000256" key="3">
    <source>
        <dbReference type="ARBA" id="ARBA00023186"/>
    </source>
</evidence>
<comment type="similarity">
    <text evidence="4">Belongs to the NapD family.</text>
</comment>
<keyword evidence="7" id="KW-1185">Reference proteome</keyword>
<comment type="caution">
    <text evidence="6">The sequence shown here is derived from an EMBL/GenBank/DDBJ whole genome shotgun (WGS) entry which is preliminary data.</text>
</comment>
<comment type="subunit">
    <text evidence="4">Interacts with the cytoplasmic NapA precursor.</text>
</comment>
<reference evidence="5 8" key="3">
    <citation type="submission" date="2019-11" db="EMBL/GenBank/DDBJ databases">
        <title>Whole-genome sequence of Rhodoplanes serenus DSM 18633, type strain.</title>
        <authorList>
            <person name="Kyndt J.A."/>
            <person name="Meyer T.E."/>
        </authorList>
    </citation>
    <scope>NUCLEOTIDE SEQUENCE [LARGE SCALE GENOMIC DNA]</scope>
    <source>
        <strain evidence="5 8">DSM 18633</strain>
    </source>
</reference>
<comment type="subcellular location">
    <subcellularLocation>
        <location evidence="1 4">Cytoplasm</location>
    </subcellularLocation>
</comment>
<organism evidence="6 7">
    <name type="scientific">Rhodoplanes serenus</name>
    <dbReference type="NCBI Taxonomy" id="200615"/>
    <lineage>
        <taxon>Bacteria</taxon>
        <taxon>Pseudomonadati</taxon>
        <taxon>Pseudomonadota</taxon>
        <taxon>Alphaproteobacteria</taxon>
        <taxon>Hyphomicrobiales</taxon>
        <taxon>Nitrobacteraceae</taxon>
        <taxon>Rhodoplanes</taxon>
    </lineage>
</organism>
<dbReference type="Gene3D" id="3.30.70.920">
    <property type="match status" value="1"/>
</dbReference>
<dbReference type="Pfam" id="PF03927">
    <property type="entry name" value="NapD"/>
    <property type="match status" value="1"/>
</dbReference>
<dbReference type="EMBL" id="UWOC01000165">
    <property type="protein sequence ID" value="VCU10271.1"/>
    <property type="molecule type" value="Genomic_DNA"/>
</dbReference>
<keyword evidence="2 4" id="KW-0963">Cytoplasm</keyword>
<evidence type="ECO:0000256" key="2">
    <source>
        <dbReference type="ARBA" id="ARBA00022490"/>
    </source>
</evidence>
<evidence type="ECO:0000256" key="1">
    <source>
        <dbReference type="ARBA" id="ARBA00004496"/>
    </source>
</evidence>
<dbReference type="RefSeq" id="WP_111383410.1">
    <property type="nucleotide sequence ID" value="NZ_NPEW01000005.1"/>
</dbReference>
<dbReference type="PANTHER" id="PTHR38603">
    <property type="entry name" value="CHAPERONE NAPD"/>
    <property type="match status" value="1"/>
</dbReference>
<proteinExistence type="inferred from homology"/>
<sequence length="88" mass="9032">MNVCGVLVHTVPDRADEVARALGEIPGSELHGAADGGRLIVTLEDTPQATALDGLAAIHRLPGVVAAALVYHGFDQDRGSAAPHVMEA</sequence>
<dbReference type="GO" id="GO:0005048">
    <property type="term" value="F:signal sequence binding"/>
    <property type="evidence" value="ECO:0007669"/>
    <property type="project" value="UniProtKB-UniRule"/>
</dbReference>
<dbReference type="EMBL" id="WNKV01000028">
    <property type="protein sequence ID" value="MTW19288.1"/>
    <property type="molecule type" value="Genomic_DNA"/>
</dbReference>
<accession>A0A327KHY5</accession>
<dbReference type="OrthoDB" id="7306089at2"/>
<evidence type="ECO:0000313" key="8">
    <source>
        <dbReference type="Proteomes" id="UP000438991"/>
    </source>
</evidence>
<dbReference type="AlphaFoldDB" id="A0A327KHY5"/>
<evidence type="ECO:0000313" key="6">
    <source>
        <dbReference type="EMBL" id="VCU10271.1"/>
    </source>
</evidence>
<dbReference type="GO" id="GO:0051224">
    <property type="term" value="P:negative regulation of protein transport"/>
    <property type="evidence" value="ECO:0007669"/>
    <property type="project" value="UniProtKB-UniRule"/>
</dbReference>
<keyword evidence="3 4" id="KW-0143">Chaperone</keyword>
<evidence type="ECO:0000256" key="4">
    <source>
        <dbReference type="HAMAP-Rule" id="MF_02200"/>
    </source>
</evidence>
<evidence type="ECO:0000313" key="7">
    <source>
        <dbReference type="Proteomes" id="UP000289200"/>
    </source>
</evidence>
<dbReference type="GO" id="GO:0005737">
    <property type="term" value="C:cytoplasm"/>
    <property type="evidence" value="ECO:0007669"/>
    <property type="project" value="UniProtKB-SubCell"/>
</dbReference>
<dbReference type="Proteomes" id="UP000289200">
    <property type="component" value="Unassembled WGS sequence"/>
</dbReference>
<gene>
    <name evidence="4" type="primary">napD</name>
    <name evidence="5" type="ORF">GJ689_24145</name>
    <name evidence="6" type="ORF">RHODGE_RHODGE_03459</name>
</gene>
<protein>
    <recommendedName>
        <fullName evidence="4">Chaperone NapD</fullName>
    </recommendedName>
    <alternativeName>
        <fullName evidence="4">NapA signal peptide-binding chaperone NapD</fullName>
    </alternativeName>
</protein>
<name>A0A327KHY5_9BRAD</name>
<dbReference type="HAMAP" id="MF_02200">
    <property type="entry name" value="NapD"/>
    <property type="match status" value="1"/>
</dbReference>
<comment type="function">
    <text evidence="4">Chaperone for NapA, the catalytic subunit of the periplasmic nitrate reductase. It binds directly and specifically to the twin-arginine signal peptide of NapA, preventing premature interaction with the Tat translocase and premature export.</text>
</comment>
<dbReference type="InterPro" id="IPR005623">
    <property type="entry name" value="Chaperone_NapD_NO3_reduct"/>
</dbReference>
<dbReference type="PANTHER" id="PTHR38603:SF1">
    <property type="entry name" value="CHAPERONE NAPD"/>
    <property type="match status" value="1"/>
</dbReference>
<dbReference type="Proteomes" id="UP000438991">
    <property type="component" value="Unassembled WGS sequence"/>
</dbReference>
<reference evidence="7" key="1">
    <citation type="submission" date="2018-10" db="EMBL/GenBank/DDBJ databases">
        <authorList>
            <person name="Peiro R."/>
            <person name="Begona"/>
            <person name="Cbmso G."/>
            <person name="Lopez M."/>
            <person name="Gonzalez S."/>
            <person name="Sacristan E."/>
            <person name="Castillo E."/>
        </authorList>
    </citation>
    <scope>NUCLEOTIDE SEQUENCE [LARGE SCALE GENOMIC DNA]</scope>
</reference>